<dbReference type="InterPro" id="IPR032675">
    <property type="entry name" value="LRR_dom_sf"/>
</dbReference>
<dbReference type="Proteomes" id="UP001642409">
    <property type="component" value="Unassembled WGS sequence"/>
</dbReference>
<evidence type="ECO:0000313" key="2">
    <source>
        <dbReference type="EMBL" id="CAL5974432.1"/>
    </source>
</evidence>
<dbReference type="SUPFAM" id="SSF52047">
    <property type="entry name" value="RNI-like"/>
    <property type="match status" value="1"/>
</dbReference>
<evidence type="ECO:0000313" key="1">
    <source>
        <dbReference type="EMBL" id="CAI9930573.1"/>
    </source>
</evidence>
<protein>
    <submittedName>
        <fullName evidence="1">Leucine-rich repeat domain superfamily</fullName>
    </submittedName>
    <submittedName>
        <fullName evidence="2">Leucine-rich_repeat domain superfamily</fullName>
    </submittedName>
</protein>
<gene>
    <name evidence="1" type="ORF">HINF_LOCUS18218</name>
    <name evidence="2" type="ORF">HINF_LOCUS2850</name>
</gene>
<accession>A0AA86P4E8</accession>
<name>A0AA86P4E8_9EUKA</name>
<evidence type="ECO:0000313" key="3">
    <source>
        <dbReference type="Proteomes" id="UP001642409"/>
    </source>
</evidence>
<dbReference type="Gene3D" id="3.80.10.10">
    <property type="entry name" value="Ribonuclease Inhibitor"/>
    <property type="match status" value="1"/>
</dbReference>
<proteinExistence type="predicted"/>
<reference evidence="2 3" key="2">
    <citation type="submission" date="2024-07" db="EMBL/GenBank/DDBJ databases">
        <authorList>
            <person name="Akdeniz Z."/>
        </authorList>
    </citation>
    <scope>NUCLEOTIDE SEQUENCE [LARGE SCALE GENOMIC DNA]</scope>
</reference>
<dbReference type="EMBL" id="CAXDID020000005">
    <property type="protein sequence ID" value="CAL5974432.1"/>
    <property type="molecule type" value="Genomic_DNA"/>
</dbReference>
<sequence>MQYNIGDTTVQDNQIQQLSEYNQHMIEQFKESMKDGALKIKNNQQLTDLTFIKILNVSKLTLDYCQNIIQNINNNAIKELHIQNCNFENVLGIQLNNLKVLSIKENRVKNILDILITMQNSPQFSKLQELNISEYQIIAQKIFQKETSENQN</sequence>
<comment type="caution">
    <text evidence="1">The sequence shown here is derived from an EMBL/GenBank/DDBJ whole genome shotgun (WGS) entry which is preliminary data.</text>
</comment>
<dbReference type="EMBL" id="CATOUU010000464">
    <property type="protein sequence ID" value="CAI9930573.1"/>
    <property type="molecule type" value="Genomic_DNA"/>
</dbReference>
<dbReference type="AlphaFoldDB" id="A0AA86P4E8"/>
<reference evidence="1" key="1">
    <citation type="submission" date="2023-06" db="EMBL/GenBank/DDBJ databases">
        <authorList>
            <person name="Kurt Z."/>
        </authorList>
    </citation>
    <scope>NUCLEOTIDE SEQUENCE</scope>
</reference>
<keyword evidence="3" id="KW-1185">Reference proteome</keyword>
<organism evidence="1">
    <name type="scientific">Hexamita inflata</name>
    <dbReference type="NCBI Taxonomy" id="28002"/>
    <lineage>
        <taxon>Eukaryota</taxon>
        <taxon>Metamonada</taxon>
        <taxon>Diplomonadida</taxon>
        <taxon>Hexamitidae</taxon>
        <taxon>Hexamitinae</taxon>
        <taxon>Hexamita</taxon>
    </lineage>
</organism>